<sequence length="69" mass="7446">MKKINLSKETLRELSGQETREVGGGATGGQQVCQVTDTIVIHTRVCPQPTNSAICPTRICTFTCACPEH</sequence>
<comment type="caution">
    <text evidence="2">The sequence shown here is derived from an EMBL/GenBank/DDBJ whole genome shotgun (WGS) entry which is preliminary data.</text>
</comment>
<evidence type="ECO:0000313" key="2">
    <source>
        <dbReference type="EMBL" id="MDC8014711.1"/>
    </source>
</evidence>
<keyword evidence="3" id="KW-1185">Reference proteome</keyword>
<organism evidence="2 3">
    <name type="scientific">Tahibacter soli</name>
    <dbReference type="NCBI Taxonomy" id="2983605"/>
    <lineage>
        <taxon>Bacteria</taxon>
        <taxon>Pseudomonadati</taxon>
        <taxon>Pseudomonadota</taxon>
        <taxon>Gammaproteobacteria</taxon>
        <taxon>Lysobacterales</taxon>
        <taxon>Rhodanobacteraceae</taxon>
        <taxon>Tahibacter</taxon>
    </lineage>
</organism>
<dbReference type="AlphaFoldDB" id="A0A9X4BJ47"/>
<gene>
    <name evidence="2" type="ORF">OD750_019375</name>
</gene>
<feature type="region of interest" description="Disordered" evidence="1">
    <location>
        <begin position="1"/>
        <end position="28"/>
    </location>
</feature>
<evidence type="ECO:0000313" key="3">
    <source>
        <dbReference type="Proteomes" id="UP001139971"/>
    </source>
</evidence>
<dbReference type="RefSeq" id="WP_263541045.1">
    <property type="nucleotide sequence ID" value="NZ_JAOVZO020000019.1"/>
</dbReference>
<dbReference type="EMBL" id="JAOVZO020000019">
    <property type="protein sequence ID" value="MDC8014711.1"/>
    <property type="molecule type" value="Genomic_DNA"/>
</dbReference>
<reference evidence="2" key="1">
    <citation type="submission" date="2023-02" db="EMBL/GenBank/DDBJ databases">
        <title>Tahibacter soli sp. nov. isolated from soil.</title>
        <authorList>
            <person name="Baek J.H."/>
            <person name="Lee J.K."/>
            <person name="Choi D.G."/>
            <person name="Jeon C.O."/>
        </authorList>
    </citation>
    <scope>NUCLEOTIDE SEQUENCE</scope>
    <source>
        <strain evidence="2">BL</strain>
    </source>
</reference>
<evidence type="ECO:0000256" key="1">
    <source>
        <dbReference type="SAM" id="MobiDB-lite"/>
    </source>
</evidence>
<protein>
    <submittedName>
        <fullName evidence="2">Uncharacterized protein</fullName>
    </submittedName>
</protein>
<dbReference type="Proteomes" id="UP001139971">
    <property type="component" value="Unassembled WGS sequence"/>
</dbReference>
<accession>A0A9X4BJ47</accession>
<proteinExistence type="predicted"/>
<name>A0A9X4BJ47_9GAMM</name>